<evidence type="ECO:0000259" key="11">
    <source>
        <dbReference type="Pfam" id="PF14840"/>
    </source>
</evidence>
<name>A0A1D2QLM0_9GAMM</name>
<protein>
    <recommendedName>
        <fullName evidence="2 9">DNA polymerase III subunit delta</fullName>
        <ecNumber evidence="1 9">2.7.7.7</ecNumber>
    </recommendedName>
</protein>
<dbReference type="Proteomes" id="UP000242502">
    <property type="component" value="Unassembled WGS sequence"/>
</dbReference>
<dbReference type="SUPFAM" id="SSF48019">
    <property type="entry name" value="post-AAA+ oligomerization domain-like"/>
    <property type="match status" value="1"/>
</dbReference>
<dbReference type="AlphaFoldDB" id="A0A1D2QLM0"/>
<gene>
    <name evidence="12" type="ORF">AB835_14015</name>
</gene>
<feature type="domain" description="DNA polymerase III delta N-terminal" evidence="10">
    <location>
        <begin position="22"/>
        <end position="137"/>
    </location>
</feature>
<evidence type="ECO:0000313" key="13">
    <source>
        <dbReference type="Proteomes" id="UP000242502"/>
    </source>
</evidence>
<dbReference type="Pfam" id="PF06144">
    <property type="entry name" value="DNA_pol3_delta"/>
    <property type="match status" value="1"/>
</dbReference>
<organism evidence="12 13">
    <name type="scientific">Candidatus Endobugula sertula</name>
    <name type="common">Bugula neritina bacterial symbiont</name>
    <dbReference type="NCBI Taxonomy" id="62101"/>
    <lineage>
        <taxon>Bacteria</taxon>
        <taxon>Pseudomonadati</taxon>
        <taxon>Pseudomonadota</taxon>
        <taxon>Gammaproteobacteria</taxon>
        <taxon>Cellvibrionales</taxon>
        <taxon>Cellvibrionaceae</taxon>
        <taxon>Candidatus Endobugula</taxon>
    </lineage>
</organism>
<accession>A0A1D2QLM0</accession>
<evidence type="ECO:0000256" key="5">
    <source>
        <dbReference type="ARBA" id="ARBA00022705"/>
    </source>
</evidence>
<dbReference type="Pfam" id="PF14840">
    <property type="entry name" value="DNA_pol3_delt_C"/>
    <property type="match status" value="1"/>
</dbReference>
<dbReference type="CDD" id="cd18138">
    <property type="entry name" value="HLD_clamp_pol_III_delta"/>
    <property type="match status" value="1"/>
</dbReference>
<evidence type="ECO:0000256" key="7">
    <source>
        <dbReference type="ARBA" id="ARBA00034754"/>
    </source>
</evidence>
<keyword evidence="4" id="KW-0548">Nucleotidyltransferase</keyword>
<evidence type="ECO:0000256" key="1">
    <source>
        <dbReference type="ARBA" id="ARBA00012417"/>
    </source>
</evidence>
<evidence type="ECO:0000259" key="10">
    <source>
        <dbReference type="Pfam" id="PF06144"/>
    </source>
</evidence>
<evidence type="ECO:0000256" key="2">
    <source>
        <dbReference type="ARBA" id="ARBA00017703"/>
    </source>
</evidence>
<proteinExistence type="inferred from homology"/>
<comment type="catalytic activity">
    <reaction evidence="8">
        <text>DNA(n) + a 2'-deoxyribonucleoside 5'-triphosphate = DNA(n+1) + diphosphate</text>
        <dbReference type="Rhea" id="RHEA:22508"/>
        <dbReference type="Rhea" id="RHEA-COMP:17339"/>
        <dbReference type="Rhea" id="RHEA-COMP:17340"/>
        <dbReference type="ChEBI" id="CHEBI:33019"/>
        <dbReference type="ChEBI" id="CHEBI:61560"/>
        <dbReference type="ChEBI" id="CHEBI:173112"/>
        <dbReference type="EC" id="2.7.7.7"/>
    </reaction>
</comment>
<dbReference type="Gene3D" id="3.40.50.300">
    <property type="entry name" value="P-loop containing nucleotide triphosphate hydrolases"/>
    <property type="match status" value="1"/>
</dbReference>
<comment type="similarity">
    <text evidence="7">Belongs to the DNA polymerase HolA subunit family.</text>
</comment>
<dbReference type="InterPro" id="IPR008921">
    <property type="entry name" value="DNA_pol3_clamp-load_cplx_C"/>
</dbReference>
<evidence type="ECO:0000256" key="9">
    <source>
        <dbReference type="NCBIfam" id="TIGR01128"/>
    </source>
</evidence>
<evidence type="ECO:0000256" key="8">
    <source>
        <dbReference type="ARBA" id="ARBA00049244"/>
    </source>
</evidence>
<evidence type="ECO:0000313" key="12">
    <source>
        <dbReference type="EMBL" id="ODS22463.1"/>
    </source>
</evidence>
<keyword evidence="3" id="KW-0808">Transferase</keyword>
<dbReference type="PANTHER" id="PTHR34388">
    <property type="entry name" value="DNA POLYMERASE III SUBUNIT DELTA"/>
    <property type="match status" value="1"/>
</dbReference>
<dbReference type="GO" id="GO:0009360">
    <property type="term" value="C:DNA polymerase III complex"/>
    <property type="evidence" value="ECO:0007669"/>
    <property type="project" value="UniProtKB-UniRule"/>
</dbReference>
<keyword evidence="6" id="KW-0239">DNA-directed DNA polymerase</keyword>
<dbReference type="InterPro" id="IPR005790">
    <property type="entry name" value="DNA_polIII_delta"/>
</dbReference>
<dbReference type="InterPro" id="IPR032780">
    <property type="entry name" value="DNA_pol3_delt_C"/>
</dbReference>
<reference evidence="12 13" key="1">
    <citation type="journal article" date="2016" name="Appl. Environ. Microbiol.">
        <title>Lack of Overt Genome Reduction in the Bryostatin-Producing Bryozoan Symbiont "Candidatus Endobugula sertula".</title>
        <authorList>
            <person name="Miller I.J."/>
            <person name="Vanee N."/>
            <person name="Fong S.S."/>
            <person name="Lim-Fong G.E."/>
            <person name="Kwan J.C."/>
        </authorList>
    </citation>
    <scope>NUCLEOTIDE SEQUENCE [LARGE SCALE GENOMIC DNA]</scope>
    <source>
        <strain evidence="12">AB1-4</strain>
    </source>
</reference>
<dbReference type="Gene3D" id="1.10.8.60">
    <property type="match status" value="1"/>
</dbReference>
<dbReference type="InterPro" id="IPR027417">
    <property type="entry name" value="P-loop_NTPase"/>
</dbReference>
<dbReference type="STRING" id="62101.AB835_14015"/>
<dbReference type="NCBIfam" id="TIGR01128">
    <property type="entry name" value="holA"/>
    <property type="match status" value="1"/>
</dbReference>
<dbReference type="GO" id="GO:0006261">
    <property type="term" value="P:DNA-templated DNA replication"/>
    <property type="evidence" value="ECO:0007669"/>
    <property type="project" value="TreeGrafter"/>
</dbReference>
<dbReference type="GO" id="GO:0003677">
    <property type="term" value="F:DNA binding"/>
    <property type="evidence" value="ECO:0007669"/>
    <property type="project" value="InterPro"/>
</dbReference>
<keyword evidence="5" id="KW-0235">DNA replication</keyword>
<evidence type="ECO:0000256" key="4">
    <source>
        <dbReference type="ARBA" id="ARBA00022695"/>
    </source>
</evidence>
<sequence>MARLHSDQLQQSLNKQPLAPIYLISGDEILLVQEACDVIRQAARASGFTERECYYVDKQFDWSILLSSVNSLSLFGDKRIIELRIDSGKLGADGSKAILTYVENISEDNVLVVITPKLDSGTRRSKWVKAIDKVGYWVPIWPISASQLPRWLGQRLQQAGFKANSQVIELLATRVEGNLLAACQEIEKLKLLAPDRCLSPELIANSVADSARYDVFSLVDKALSGDSRGAVRTLNGLRSDGTEPLTILWSLGREIRTLMGVYDEMEQGQSFSWAAKNAGVWEKRQPLVQRALHRLSQKQLTLLLRQANGIDKTIKGLRNANAWNELIELTLNLSGVQSIHPHNQRLSLQL</sequence>
<dbReference type="PANTHER" id="PTHR34388:SF1">
    <property type="entry name" value="DNA POLYMERASE III SUBUNIT DELTA"/>
    <property type="match status" value="1"/>
</dbReference>
<dbReference type="EMBL" id="MDLC01000077">
    <property type="protein sequence ID" value="ODS22463.1"/>
    <property type="molecule type" value="Genomic_DNA"/>
</dbReference>
<evidence type="ECO:0000256" key="6">
    <source>
        <dbReference type="ARBA" id="ARBA00022932"/>
    </source>
</evidence>
<dbReference type="SUPFAM" id="SSF52540">
    <property type="entry name" value="P-loop containing nucleoside triphosphate hydrolases"/>
    <property type="match status" value="1"/>
</dbReference>
<feature type="domain" description="DNA polymerase III subunit delta C-terminal" evidence="11">
    <location>
        <begin position="216"/>
        <end position="334"/>
    </location>
</feature>
<dbReference type="GO" id="GO:0003887">
    <property type="term" value="F:DNA-directed DNA polymerase activity"/>
    <property type="evidence" value="ECO:0007669"/>
    <property type="project" value="UniProtKB-UniRule"/>
</dbReference>
<dbReference type="Gene3D" id="1.20.272.10">
    <property type="match status" value="1"/>
</dbReference>
<dbReference type="EC" id="2.7.7.7" evidence="1 9"/>
<dbReference type="InterPro" id="IPR010372">
    <property type="entry name" value="DNA_pol3_delta_N"/>
</dbReference>
<comment type="caution">
    <text evidence="12">The sequence shown here is derived from an EMBL/GenBank/DDBJ whole genome shotgun (WGS) entry which is preliminary data.</text>
</comment>
<evidence type="ECO:0000256" key="3">
    <source>
        <dbReference type="ARBA" id="ARBA00022679"/>
    </source>
</evidence>